<organism evidence="3 4">
    <name type="scientific">Oculimacula yallundae</name>
    <dbReference type="NCBI Taxonomy" id="86028"/>
    <lineage>
        <taxon>Eukaryota</taxon>
        <taxon>Fungi</taxon>
        <taxon>Dikarya</taxon>
        <taxon>Ascomycota</taxon>
        <taxon>Pezizomycotina</taxon>
        <taxon>Leotiomycetes</taxon>
        <taxon>Helotiales</taxon>
        <taxon>Ploettnerulaceae</taxon>
        <taxon>Oculimacula</taxon>
    </lineage>
</organism>
<dbReference type="Gene3D" id="2.170.270.10">
    <property type="entry name" value="SET domain"/>
    <property type="match status" value="1"/>
</dbReference>
<evidence type="ECO:0000259" key="2">
    <source>
        <dbReference type="PROSITE" id="PS50280"/>
    </source>
</evidence>
<dbReference type="Pfam" id="PF00856">
    <property type="entry name" value="SET"/>
    <property type="match status" value="1"/>
</dbReference>
<gene>
    <name evidence="3" type="ORF">VTL71DRAFT_12420</name>
</gene>
<accession>A0ABR4CN02</accession>
<name>A0ABR4CN02_9HELO</name>
<feature type="domain" description="SET" evidence="2">
    <location>
        <begin position="164"/>
        <end position="302"/>
    </location>
</feature>
<dbReference type="SUPFAM" id="SSF82199">
    <property type="entry name" value="SET domain"/>
    <property type="match status" value="1"/>
</dbReference>
<dbReference type="CDD" id="cd20071">
    <property type="entry name" value="SET_SMYD"/>
    <property type="match status" value="1"/>
</dbReference>
<protein>
    <recommendedName>
        <fullName evidence="2">SET domain-containing protein</fullName>
    </recommendedName>
</protein>
<reference evidence="3 4" key="1">
    <citation type="journal article" date="2024" name="Commun. Biol.">
        <title>Comparative genomic analysis of thermophilic fungi reveals convergent evolutionary adaptations and gene losses.</title>
        <authorList>
            <person name="Steindorff A.S."/>
            <person name="Aguilar-Pontes M.V."/>
            <person name="Robinson A.J."/>
            <person name="Andreopoulos B."/>
            <person name="LaButti K."/>
            <person name="Kuo A."/>
            <person name="Mondo S."/>
            <person name="Riley R."/>
            <person name="Otillar R."/>
            <person name="Haridas S."/>
            <person name="Lipzen A."/>
            <person name="Grimwood J."/>
            <person name="Schmutz J."/>
            <person name="Clum A."/>
            <person name="Reid I.D."/>
            <person name="Moisan M.C."/>
            <person name="Butler G."/>
            <person name="Nguyen T.T.M."/>
            <person name="Dewar K."/>
            <person name="Conant G."/>
            <person name="Drula E."/>
            <person name="Henrissat B."/>
            <person name="Hansel C."/>
            <person name="Singer S."/>
            <person name="Hutchinson M.I."/>
            <person name="de Vries R.P."/>
            <person name="Natvig D.O."/>
            <person name="Powell A.J."/>
            <person name="Tsang A."/>
            <person name="Grigoriev I.V."/>
        </authorList>
    </citation>
    <scope>NUCLEOTIDE SEQUENCE [LARGE SCALE GENOMIC DNA]</scope>
    <source>
        <strain evidence="3 4">CBS 494.80</strain>
    </source>
</reference>
<feature type="compositionally biased region" description="Basic and acidic residues" evidence="1">
    <location>
        <begin position="111"/>
        <end position="127"/>
    </location>
</feature>
<comment type="caution">
    <text evidence="3">The sequence shown here is derived from an EMBL/GenBank/DDBJ whole genome shotgun (WGS) entry which is preliminary data.</text>
</comment>
<feature type="region of interest" description="Disordered" evidence="1">
    <location>
        <begin position="1"/>
        <end position="159"/>
    </location>
</feature>
<feature type="compositionally biased region" description="Polar residues" evidence="1">
    <location>
        <begin position="1"/>
        <end position="16"/>
    </location>
</feature>
<feature type="compositionally biased region" description="Polar residues" evidence="1">
    <location>
        <begin position="135"/>
        <end position="144"/>
    </location>
</feature>
<dbReference type="PANTHER" id="PTHR47332">
    <property type="entry name" value="SET DOMAIN-CONTAINING PROTEIN 5"/>
    <property type="match status" value="1"/>
</dbReference>
<evidence type="ECO:0000256" key="1">
    <source>
        <dbReference type="SAM" id="MobiDB-lite"/>
    </source>
</evidence>
<dbReference type="InterPro" id="IPR053185">
    <property type="entry name" value="SET_domain_protein"/>
</dbReference>
<proteinExistence type="predicted"/>
<evidence type="ECO:0000313" key="4">
    <source>
        <dbReference type="Proteomes" id="UP001595075"/>
    </source>
</evidence>
<dbReference type="PROSITE" id="PS50280">
    <property type="entry name" value="SET"/>
    <property type="match status" value="1"/>
</dbReference>
<dbReference type="SMART" id="SM00317">
    <property type="entry name" value="SET"/>
    <property type="match status" value="1"/>
</dbReference>
<feature type="compositionally biased region" description="Basic residues" evidence="1">
    <location>
        <begin position="77"/>
        <end position="92"/>
    </location>
</feature>
<dbReference type="PANTHER" id="PTHR47332:SF4">
    <property type="entry name" value="SET DOMAIN-CONTAINING PROTEIN 5"/>
    <property type="match status" value="1"/>
</dbReference>
<evidence type="ECO:0000313" key="3">
    <source>
        <dbReference type="EMBL" id="KAL2071185.1"/>
    </source>
</evidence>
<keyword evidence="4" id="KW-1185">Reference proteome</keyword>
<dbReference type="EMBL" id="JAZHXI010000005">
    <property type="protein sequence ID" value="KAL2071185.1"/>
    <property type="molecule type" value="Genomic_DNA"/>
</dbReference>
<feature type="compositionally biased region" description="Basic and acidic residues" evidence="1">
    <location>
        <begin position="93"/>
        <end position="104"/>
    </location>
</feature>
<feature type="compositionally biased region" description="Basic and acidic residues" evidence="1">
    <location>
        <begin position="41"/>
        <end position="63"/>
    </location>
</feature>
<dbReference type="InterPro" id="IPR046341">
    <property type="entry name" value="SET_dom_sf"/>
</dbReference>
<dbReference type="InterPro" id="IPR001214">
    <property type="entry name" value="SET_dom"/>
</dbReference>
<dbReference type="Proteomes" id="UP001595075">
    <property type="component" value="Unassembled WGS sequence"/>
</dbReference>
<sequence length="474" mass="53450">MKKSKMSGNYKKSSGAQKGIEKSTMVSPTKPADDAVPTIETKAERNKRNKLKKENAKKVKEAANIDPDTAAESKTERNRRKHHNAKRTKADKKKSAADEKDLLEKAQALSIKERQEERDHVHIRYDVTDTEDDSSATLSDQDTISEPEHREDENETIPETPAGLLFTFKSSPGKGIGAFANNNIKQGTEMLVEEAIMRGSPEWICKEALFKVLSKEKQDRILALHSRCDCESVPCLETPLMKIWDVNSFKADGGAAMLFDIASRFNHDCRPNVSRGFSKEDYIVFRAARDIEKGEELTVNYILRPGSRQERQAEFRARFGFTCSCECCRGERLFVNSDIIKATLPIGVEPLLAVLGKNTVEEVEAQVKVAEWFEEIAKLIYISQVSLYEFLKQLATVSSPRVTTKEGRAACVEEALDAMDSDLKGNNTFGFDDAFFDNYRARTRQSLLESTEMNFLTIIRDLAFDREDDITEDG</sequence>